<feature type="chain" id="PRO_5021426139" description="Thioredoxin domain-containing protein" evidence="2">
    <location>
        <begin position="21"/>
        <end position="298"/>
    </location>
</feature>
<proteinExistence type="predicted"/>
<feature type="domain" description="Thioredoxin" evidence="3">
    <location>
        <begin position="26"/>
        <end position="176"/>
    </location>
</feature>
<dbReference type="InterPro" id="IPR013766">
    <property type="entry name" value="Thioredoxin_domain"/>
</dbReference>
<keyword evidence="2" id="KW-0732">Signal</keyword>
<evidence type="ECO:0000313" key="5">
    <source>
        <dbReference type="Proteomes" id="UP000315540"/>
    </source>
</evidence>
<dbReference type="InterPro" id="IPR011990">
    <property type="entry name" value="TPR-like_helical_dom_sf"/>
</dbReference>
<gene>
    <name evidence="4" type="ORF">FHK87_03630</name>
</gene>
<dbReference type="InterPro" id="IPR019734">
    <property type="entry name" value="TPR_rpt"/>
</dbReference>
<dbReference type="OrthoDB" id="6398367at2"/>
<dbReference type="CDD" id="cd02947">
    <property type="entry name" value="TRX_family"/>
    <property type="match status" value="1"/>
</dbReference>
<sequence length="298" mass="34657">MKKHTFLTLLLIVLYSTSYAQVFNHEVIQQDQPPMLLGKINNEKLSTAPYDQWFLKNYDDYAPQENSVITLKTLLPKYTISIFMGTWCGDSKREVPRFYKILKESNFPLDRLTTVAVGRNREDYKQSPGGEQEGLGIHRVPTFIIYKDGKEVNRIVESPKNTLEKDLIDIITKEYTPNYESVQLMHGIISEHGIDYLNKNTQETIDLLKHKTTSLYELNTYASVLFYSHKQNDALAVLHFNTLLFPEEADVYISLAKKYDQLKNVKKAITYYKKALQFEDNSKIKDKIKELQQRPNQG</sequence>
<dbReference type="SMART" id="SM00028">
    <property type="entry name" value="TPR"/>
    <property type="match status" value="1"/>
</dbReference>
<keyword evidence="1" id="KW-0802">TPR repeat</keyword>
<feature type="signal peptide" evidence="2">
    <location>
        <begin position="1"/>
        <end position="20"/>
    </location>
</feature>
<dbReference type="SUPFAM" id="SSF81901">
    <property type="entry name" value="HCP-like"/>
    <property type="match status" value="1"/>
</dbReference>
<dbReference type="PROSITE" id="PS51352">
    <property type="entry name" value="THIOREDOXIN_2"/>
    <property type="match status" value="1"/>
</dbReference>
<keyword evidence="5" id="KW-1185">Reference proteome</keyword>
<dbReference type="SUPFAM" id="SSF52833">
    <property type="entry name" value="Thioredoxin-like"/>
    <property type="match status" value="1"/>
</dbReference>
<dbReference type="Gene3D" id="3.40.30.10">
    <property type="entry name" value="Glutaredoxin"/>
    <property type="match status" value="1"/>
</dbReference>
<protein>
    <recommendedName>
        <fullName evidence="3">Thioredoxin domain-containing protein</fullName>
    </recommendedName>
</protein>
<evidence type="ECO:0000256" key="2">
    <source>
        <dbReference type="SAM" id="SignalP"/>
    </source>
</evidence>
<comment type="caution">
    <text evidence="4">The sequence shown here is derived from an EMBL/GenBank/DDBJ whole genome shotgun (WGS) entry which is preliminary data.</text>
</comment>
<dbReference type="Proteomes" id="UP000315540">
    <property type="component" value="Unassembled WGS sequence"/>
</dbReference>
<evidence type="ECO:0000313" key="4">
    <source>
        <dbReference type="EMBL" id="TPN86701.1"/>
    </source>
</evidence>
<organism evidence="4 5">
    <name type="scientific">Aquimarina algicola</name>
    <dbReference type="NCBI Taxonomy" id="2589995"/>
    <lineage>
        <taxon>Bacteria</taxon>
        <taxon>Pseudomonadati</taxon>
        <taxon>Bacteroidota</taxon>
        <taxon>Flavobacteriia</taxon>
        <taxon>Flavobacteriales</taxon>
        <taxon>Flavobacteriaceae</taxon>
        <taxon>Aquimarina</taxon>
    </lineage>
</organism>
<evidence type="ECO:0000259" key="3">
    <source>
        <dbReference type="PROSITE" id="PS51352"/>
    </source>
</evidence>
<evidence type="ECO:0000256" key="1">
    <source>
        <dbReference type="PROSITE-ProRule" id="PRU00339"/>
    </source>
</evidence>
<dbReference type="PROSITE" id="PS50005">
    <property type="entry name" value="TPR"/>
    <property type="match status" value="1"/>
</dbReference>
<dbReference type="Gene3D" id="1.25.40.10">
    <property type="entry name" value="Tetratricopeptide repeat domain"/>
    <property type="match status" value="1"/>
</dbReference>
<dbReference type="GO" id="GO:0006950">
    <property type="term" value="P:response to stress"/>
    <property type="evidence" value="ECO:0007669"/>
    <property type="project" value="UniProtKB-ARBA"/>
</dbReference>
<accession>A0A504JJL8</accession>
<dbReference type="InterPro" id="IPR036249">
    <property type="entry name" value="Thioredoxin-like_sf"/>
</dbReference>
<name>A0A504JJL8_9FLAO</name>
<feature type="repeat" description="TPR" evidence="1">
    <location>
        <begin position="249"/>
        <end position="282"/>
    </location>
</feature>
<reference evidence="4 5" key="1">
    <citation type="submission" date="2019-06" db="EMBL/GenBank/DDBJ databases">
        <authorList>
            <person name="Meng X."/>
        </authorList>
    </citation>
    <scope>NUCLEOTIDE SEQUENCE [LARGE SCALE GENOMIC DNA]</scope>
    <source>
        <strain evidence="4 5">M625</strain>
    </source>
</reference>
<dbReference type="RefSeq" id="WP_140589912.1">
    <property type="nucleotide sequence ID" value="NZ_VFWZ01000002.1"/>
</dbReference>
<dbReference type="EMBL" id="VFWZ01000002">
    <property type="protein sequence ID" value="TPN86701.1"/>
    <property type="molecule type" value="Genomic_DNA"/>
</dbReference>
<dbReference type="AlphaFoldDB" id="A0A504JJL8"/>